<organism evidence="3 4">
    <name type="scientific">Frankliniella fusca</name>
    <dbReference type="NCBI Taxonomy" id="407009"/>
    <lineage>
        <taxon>Eukaryota</taxon>
        <taxon>Metazoa</taxon>
        <taxon>Ecdysozoa</taxon>
        <taxon>Arthropoda</taxon>
        <taxon>Hexapoda</taxon>
        <taxon>Insecta</taxon>
        <taxon>Pterygota</taxon>
        <taxon>Neoptera</taxon>
        <taxon>Paraneoptera</taxon>
        <taxon>Thysanoptera</taxon>
        <taxon>Terebrantia</taxon>
        <taxon>Thripoidea</taxon>
        <taxon>Thripidae</taxon>
        <taxon>Frankliniella</taxon>
    </lineage>
</organism>
<proteinExistence type="predicted"/>
<dbReference type="PROSITE" id="PS00233">
    <property type="entry name" value="CHIT_BIND_RR_1"/>
    <property type="match status" value="1"/>
</dbReference>
<dbReference type="GO" id="GO:0042302">
    <property type="term" value="F:structural constituent of cuticle"/>
    <property type="evidence" value="ECO:0007669"/>
    <property type="project" value="UniProtKB-UniRule"/>
</dbReference>
<sequence length="319" mass="32932">MGLEEARGCTLLRLNWNPLERKDTTSNSIFLFDADHLTATSVVKTVQIAADGRGLLSAKFSNADVFQAFALMSLLAVASAAPQYAAPKTAPAFAPAYSPPVPPPAPQYAPAPAIPAPAPVYAAPAPAPAPVYAAPAPVPKITYGPPAATYGVPNREGGELLSEFAPAPKQPSSAPAPFAPAPAPFAPAPFAPAPAPTPFAPAPAPTPFAPAPAPAPVAPSVNYGTPNTEGGDLLSENVAIPQGTRVELHDKSNQYSHGFSDDKGTEVAEQGRLITTNGGWEYVVAKTGSYKYISPEGKTISVRYTADENGYHPTIETSD</sequence>
<evidence type="ECO:0000313" key="4">
    <source>
        <dbReference type="Proteomes" id="UP001219518"/>
    </source>
</evidence>
<dbReference type="PRINTS" id="PR01217">
    <property type="entry name" value="PRICHEXTENSN"/>
</dbReference>
<dbReference type="Pfam" id="PF00379">
    <property type="entry name" value="Chitin_bind_4"/>
    <property type="match status" value="1"/>
</dbReference>
<dbReference type="InterPro" id="IPR031311">
    <property type="entry name" value="CHIT_BIND_RR_consensus"/>
</dbReference>
<accession>A0AAE1HYR3</accession>
<comment type="caution">
    <text evidence="3">The sequence shown here is derived from an EMBL/GenBank/DDBJ whole genome shotgun (WGS) entry which is preliminary data.</text>
</comment>
<reference evidence="3" key="1">
    <citation type="submission" date="2021-07" db="EMBL/GenBank/DDBJ databases">
        <authorList>
            <person name="Catto M.A."/>
            <person name="Jacobson A."/>
            <person name="Kennedy G."/>
            <person name="Labadie P."/>
            <person name="Hunt B.G."/>
            <person name="Srinivasan R."/>
        </authorList>
    </citation>
    <scope>NUCLEOTIDE SEQUENCE</scope>
    <source>
        <strain evidence="3">PL_HMW_Pooled</strain>
        <tissue evidence="3">Head</tissue>
    </source>
</reference>
<keyword evidence="1 2" id="KW-0193">Cuticle</keyword>
<reference evidence="3" key="2">
    <citation type="journal article" date="2023" name="BMC Genomics">
        <title>Pest status, molecular evolution, and epigenetic factors derived from the genome assembly of Frankliniella fusca, a thysanopteran phytovirus vector.</title>
        <authorList>
            <person name="Catto M.A."/>
            <person name="Labadie P.E."/>
            <person name="Jacobson A.L."/>
            <person name="Kennedy G.G."/>
            <person name="Srinivasan R."/>
            <person name="Hunt B.G."/>
        </authorList>
    </citation>
    <scope>NUCLEOTIDE SEQUENCE</scope>
    <source>
        <strain evidence="3">PL_HMW_Pooled</strain>
    </source>
</reference>
<dbReference type="Proteomes" id="UP001219518">
    <property type="component" value="Unassembled WGS sequence"/>
</dbReference>
<dbReference type="AlphaFoldDB" id="A0AAE1HYR3"/>
<evidence type="ECO:0000313" key="3">
    <source>
        <dbReference type="EMBL" id="KAK3930029.1"/>
    </source>
</evidence>
<evidence type="ECO:0000256" key="2">
    <source>
        <dbReference type="PROSITE-ProRule" id="PRU00497"/>
    </source>
</evidence>
<protein>
    <submittedName>
        <fullName evidence="3">Larval cuticle protein LCP-22</fullName>
    </submittedName>
</protein>
<dbReference type="InterPro" id="IPR000618">
    <property type="entry name" value="Insect_cuticle"/>
</dbReference>
<gene>
    <name evidence="3" type="ORF">KUF71_004600</name>
</gene>
<dbReference type="EMBL" id="JAHWGI010001409">
    <property type="protein sequence ID" value="KAK3930029.1"/>
    <property type="molecule type" value="Genomic_DNA"/>
</dbReference>
<dbReference type="PROSITE" id="PS51155">
    <property type="entry name" value="CHIT_BIND_RR_2"/>
    <property type="match status" value="1"/>
</dbReference>
<evidence type="ECO:0000256" key="1">
    <source>
        <dbReference type="ARBA" id="ARBA00022460"/>
    </source>
</evidence>
<name>A0AAE1HYR3_9NEOP</name>
<keyword evidence="4" id="KW-1185">Reference proteome</keyword>